<dbReference type="Pfam" id="PF23403">
    <property type="entry name" value="LTI65_LTI78_N"/>
    <property type="match status" value="1"/>
</dbReference>
<feature type="compositionally biased region" description="Polar residues" evidence="1">
    <location>
        <begin position="306"/>
        <end position="317"/>
    </location>
</feature>
<feature type="region of interest" description="Disordered" evidence="1">
    <location>
        <begin position="286"/>
        <end position="318"/>
    </location>
</feature>
<accession>A0A9Q0VV42</accession>
<evidence type="ECO:0000256" key="1">
    <source>
        <dbReference type="SAM" id="MobiDB-lite"/>
    </source>
</evidence>
<feature type="region of interest" description="Disordered" evidence="1">
    <location>
        <begin position="1"/>
        <end position="31"/>
    </location>
</feature>
<feature type="compositionally biased region" description="Basic residues" evidence="1">
    <location>
        <begin position="76"/>
        <end position="89"/>
    </location>
</feature>
<feature type="region of interest" description="Disordered" evidence="1">
    <location>
        <begin position="56"/>
        <end position="138"/>
    </location>
</feature>
<evidence type="ECO:0000313" key="4">
    <source>
        <dbReference type="Proteomes" id="UP001151532"/>
    </source>
</evidence>
<feature type="domain" description="LTI65/LTI78 N-terminal" evidence="2">
    <location>
        <begin position="66"/>
        <end position="124"/>
    </location>
</feature>
<keyword evidence="4" id="KW-1185">Reference proteome</keyword>
<dbReference type="PANTHER" id="PTHR33836:SF7">
    <property type="entry name" value="LOW-TEMPERATURE-INDUCED PROTEIN"/>
    <property type="match status" value="1"/>
</dbReference>
<dbReference type="InterPro" id="IPR056605">
    <property type="entry name" value="LTI65_LTI78_N"/>
</dbReference>
<feature type="compositionally biased region" description="Acidic residues" evidence="1">
    <location>
        <begin position="105"/>
        <end position="114"/>
    </location>
</feature>
<dbReference type="InterPro" id="IPR037491">
    <property type="entry name" value="LTI78/LTI65"/>
</dbReference>
<dbReference type="GO" id="GO:0009737">
    <property type="term" value="P:response to abscisic acid"/>
    <property type="evidence" value="ECO:0007669"/>
    <property type="project" value="InterPro"/>
</dbReference>
<organism evidence="3 4">
    <name type="scientific">Salix purpurea</name>
    <name type="common">Purple osier willow</name>
    <dbReference type="NCBI Taxonomy" id="77065"/>
    <lineage>
        <taxon>Eukaryota</taxon>
        <taxon>Viridiplantae</taxon>
        <taxon>Streptophyta</taxon>
        <taxon>Embryophyta</taxon>
        <taxon>Tracheophyta</taxon>
        <taxon>Spermatophyta</taxon>
        <taxon>Magnoliopsida</taxon>
        <taxon>eudicotyledons</taxon>
        <taxon>Gunneridae</taxon>
        <taxon>Pentapetalae</taxon>
        <taxon>rosids</taxon>
        <taxon>fabids</taxon>
        <taxon>Malpighiales</taxon>
        <taxon>Salicaceae</taxon>
        <taxon>Saliceae</taxon>
        <taxon>Salix</taxon>
    </lineage>
</organism>
<feature type="region of interest" description="Disordered" evidence="1">
    <location>
        <begin position="152"/>
        <end position="177"/>
    </location>
</feature>
<dbReference type="Proteomes" id="UP001151532">
    <property type="component" value="Chromosome 16"/>
</dbReference>
<proteinExistence type="predicted"/>
<dbReference type="EMBL" id="JAPFFK010000007">
    <property type="protein sequence ID" value="KAJ6755334.1"/>
    <property type="molecule type" value="Genomic_DNA"/>
</dbReference>
<reference evidence="3" key="1">
    <citation type="submission" date="2022-11" db="EMBL/GenBank/DDBJ databases">
        <authorList>
            <person name="Hyden B.L."/>
            <person name="Feng K."/>
            <person name="Yates T."/>
            <person name="Jawdy S."/>
            <person name="Smart L.B."/>
            <person name="Muchero W."/>
        </authorList>
    </citation>
    <scope>NUCLEOTIDE SEQUENCE</scope>
    <source>
        <tissue evidence="3">Shoot tip</tissue>
    </source>
</reference>
<dbReference type="AlphaFoldDB" id="A0A9Q0VV42"/>
<reference evidence="3" key="2">
    <citation type="journal article" date="2023" name="Int. J. Mol. Sci.">
        <title>De Novo Assembly and Annotation of 11 Diverse Shrub Willow (Salix) Genomes Reveals Novel Gene Organization in Sex-Linked Regions.</title>
        <authorList>
            <person name="Hyden B."/>
            <person name="Feng K."/>
            <person name="Yates T.B."/>
            <person name="Jawdy S."/>
            <person name="Cereghino C."/>
            <person name="Smart L.B."/>
            <person name="Muchero W."/>
        </authorList>
    </citation>
    <scope>NUCLEOTIDE SEQUENCE</scope>
    <source>
        <tissue evidence="3">Shoot tip</tissue>
    </source>
</reference>
<evidence type="ECO:0000259" key="2">
    <source>
        <dbReference type="Pfam" id="PF23403"/>
    </source>
</evidence>
<sequence>MAHPQSRAGAMAPFDVKHGHGNRPGNAATPTVEELLQAEEVTRLSPHTTPTICKDHELEYDQSPSQKKSVITKVKEKAKKWRSTLSKKKHNDDDNTTPSWGVSLDDAEDEEDPEYLGAPMYESEMAPERYKETARQNPRAVPVISEAHVLPGSLTCAEDRPVTETVSEEQENEKSPKTLTQTVAEKLAPAYSTVSVGAHAIASKIQSLAISAPETVISETHVLPSSVAGAAEDRPIIGTGSGKQENEKIQSLAVSALETPGAAGLDPVEGGRAAEFVAGPTKVELDQVTSDPSRAPVAAASDDKSPSQATSQATSPWKTAGDVSVVNKVGDAVDFLLPVQESSQPAVFHSAKNSSSDITISTVAHEVTEEENHGRILQAN</sequence>
<name>A0A9Q0VV42_SALPP</name>
<dbReference type="PANTHER" id="PTHR33836">
    <property type="entry name" value="LOW-TEMPERATURE-INDUCED 65 KDA PROTEIN-RELATED"/>
    <property type="match status" value="1"/>
</dbReference>
<evidence type="ECO:0000313" key="3">
    <source>
        <dbReference type="EMBL" id="KAJ6755334.1"/>
    </source>
</evidence>
<dbReference type="OrthoDB" id="670168at2759"/>
<gene>
    <name evidence="3" type="ORF">OIU79_027861</name>
</gene>
<protein>
    <submittedName>
        <fullName evidence="3">LOW-TEMPERATURE-INDUCED PROTEIN</fullName>
    </submittedName>
</protein>
<comment type="caution">
    <text evidence="3">The sequence shown here is derived from an EMBL/GenBank/DDBJ whole genome shotgun (WGS) entry which is preliminary data.</text>
</comment>